<keyword evidence="5" id="KW-0677">Repeat</keyword>
<feature type="domain" description="Ig-like" evidence="10">
    <location>
        <begin position="1560"/>
        <end position="1698"/>
    </location>
</feature>
<dbReference type="FunFam" id="2.60.40.10:FF:000425">
    <property type="entry name" value="Myosin light chain kinase"/>
    <property type="match status" value="4"/>
</dbReference>
<accession>A0A0P7U7J7</accession>
<evidence type="ECO:0000313" key="12">
    <source>
        <dbReference type="Proteomes" id="UP000034805"/>
    </source>
</evidence>
<dbReference type="InterPro" id="IPR003599">
    <property type="entry name" value="Ig_sub"/>
</dbReference>
<evidence type="ECO:0000259" key="10">
    <source>
        <dbReference type="PROSITE" id="PS50835"/>
    </source>
</evidence>
<dbReference type="Pfam" id="PF13927">
    <property type="entry name" value="Ig_3"/>
    <property type="match status" value="1"/>
</dbReference>
<dbReference type="PANTHER" id="PTHR47633">
    <property type="entry name" value="IMMUNOGLOBULIN"/>
    <property type="match status" value="1"/>
</dbReference>
<dbReference type="GO" id="GO:0005634">
    <property type="term" value="C:nucleus"/>
    <property type="evidence" value="ECO:0007669"/>
    <property type="project" value="UniProtKB-SubCell"/>
</dbReference>
<dbReference type="FunFam" id="2.60.40.10:FF:001213">
    <property type="entry name" value="titin isoform X1"/>
    <property type="match status" value="2"/>
</dbReference>
<name>A0A0P7U7J7_SCLFO</name>
<feature type="domain" description="Ig-like" evidence="10">
    <location>
        <begin position="594"/>
        <end position="682"/>
    </location>
</feature>
<dbReference type="InterPro" id="IPR013783">
    <property type="entry name" value="Ig-like_fold"/>
</dbReference>
<feature type="domain" description="Ig-like" evidence="10">
    <location>
        <begin position="1741"/>
        <end position="1821"/>
    </location>
</feature>
<feature type="non-terminal residue" evidence="11">
    <location>
        <position position="1"/>
    </location>
</feature>
<dbReference type="SMART" id="SM00409">
    <property type="entry name" value="IG"/>
    <property type="match status" value="12"/>
</dbReference>
<feature type="domain" description="Ig-like" evidence="10">
    <location>
        <begin position="489"/>
        <end position="577"/>
    </location>
</feature>
<dbReference type="SMART" id="SM00408">
    <property type="entry name" value="IGc2"/>
    <property type="match status" value="9"/>
</dbReference>
<dbReference type="InterPro" id="IPR013098">
    <property type="entry name" value="Ig_I-set"/>
</dbReference>
<dbReference type="Proteomes" id="UP000034805">
    <property type="component" value="Unassembled WGS sequence"/>
</dbReference>
<dbReference type="FunFam" id="2.60.40.10:FF:000050">
    <property type="entry name" value="Titin isoform B"/>
    <property type="match status" value="2"/>
</dbReference>
<evidence type="ECO:0000256" key="8">
    <source>
        <dbReference type="ARBA" id="ARBA00023319"/>
    </source>
</evidence>
<dbReference type="SUPFAM" id="SSF48726">
    <property type="entry name" value="Immunoglobulin"/>
    <property type="match status" value="14"/>
</dbReference>
<dbReference type="PROSITE" id="PS50835">
    <property type="entry name" value="IG_LIKE"/>
    <property type="match status" value="9"/>
</dbReference>
<dbReference type="InterPro" id="IPR036179">
    <property type="entry name" value="Ig-like_dom_sf"/>
</dbReference>
<comment type="caution">
    <text evidence="11">The sequence shown here is derived from an EMBL/GenBank/DDBJ whole genome shotgun (WGS) entry which is preliminary data.</text>
</comment>
<comment type="subcellular location">
    <subcellularLocation>
        <location evidence="2">Cytoplasm</location>
    </subcellularLocation>
    <subcellularLocation>
        <location evidence="1">Nucleus</location>
    </subcellularLocation>
</comment>
<feature type="domain" description="Ig-like" evidence="10">
    <location>
        <begin position="853"/>
        <end position="942"/>
    </location>
</feature>
<dbReference type="Pfam" id="PF07679">
    <property type="entry name" value="I-set"/>
    <property type="match status" value="13"/>
</dbReference>
<dbReference type="GO" id="GO:0004674">
    <property type="term" value="F:protein serine/threonine kinase activity"/>
    <property type="evidence" value="ECO:0007669"/>
    <property type="project" value="UniProtKB-KW"/>
</dbReference>
<keyword evidence="7" id="KW-0539">Nucleus</keyword>
<dbReference type="InterPro" id="IPR003598">
    <property type="entry name" value="Ig_sub2"/>
</dbReference>
<keyword evidence="6" id="KW-1015">Disulfide bond</keyword>
<feature type="region of interest" description="Disordered" evidence="9">
    <location>
        <begin position="2323"/>
        <end position="2342"/>
    </location>
</feature>
<keyword evidence="8" id="KW-0393">Immunoglobulin domain</keyword>
<dbReference type="FunFam" id="2.60.40.10:FF:000147">
    <property type="entry name" value="Myosin light chain kinase"/>
    <property type="match status" value="1"/>
</dbReference>
<evidence type="ECO:0000256" key="2">
    <source>
        <dbReference type="ARBA" id="ARBA00004496"/>
    </source>
</evidence>
<evidence type="ECO:0000256" key="1">
    <source>
        <dbReference type="ARBA" id="ARBA00004123"/>
    </source>
</evidence>
<dbReference type="EMBL" id="JARO02005977">
    <property type="protein sequence ID" value="KPP65928.1"/>
    <property type="molecule type" value="Genomic_DNA"/>
</dbReference>
<feature type="domain" description="Ig-like" evidence="10">
    <location>
        <begin position="1351"/>
        <end position="1435"/>
    </location>
</feature>
<dbReference type="FunFam" id="2.60.40.10:FF:001328">
    <property type="entry name" value="titin isoform X1"/>
    <property type="match status" value="1"/>
</dbReference>
<gene>
    <name evidence="11" type="ORF">Z043_115617</name>
</gene>
<reference evidence="11 12" key="1">
    <citation type="submission" date="2015-08" db="EMBL/GenBank/DDBJ databases">
        <title>The genome of the Asian arowana (Scleropages formosus).</title>
        <authorList>
            <person name="Tan M.H."/>
            <person name="Gan H.M."/>
            <person name="Croft L.J."/>
            <person name="Austin C.M."/>
        </authorList>
    </citation>
    <scope>NUCLEOTIDE SEQUENCE [LARGE SCALE GENOMIC DNA]</scope>
    <source>
        <strain evidence="11">Aro1</strain>
    </source>
</reference>
<evidence type="ECO:0000256" key="5">
    <source>
        <dbReference type="ARBA" id="ARBA00022737"/>
    </source>
</evidence>
<evidence type="ECO:0000256" key="7">
    <source>
        <dbReference type="ARBA" id="ARBA00023242"/>
    </source>
</evidence>
<dbReference type="GO" id="GO:0005737">
    <property type="term" value="C:cytoplasm"/>
    <property type="evidence" value="ECO:0007669"/>
    <property type="project" value="UniProtKB-SubCell"/>
</dbReference>
<dbReference type="CDD" id="cd00096">
    <property type="entry name" value="Ig"/>
    <property type="match status" value="1"/>
</dbReference>
<dbReference type="PANTHER" id="PTHR47633:SF3">
    <property type="entry name" value="STRIATED MUSCLE PREFERENTIALLY EXPRESSED PROTEIN KINASE"/>
    <property type="match status" value="1"/>
</dbReference>
<evidence type="ECO:0000256" key="3">
    <source>
        <dbReference type="ARBA" id="ARBA00006692"/>
    </source>
</evidence>
<feature type="domain" description="Ig-like" evidence="10">
    <location>
        <begin position="1070"/>
        <end position="1239"/>
    </location>
</feature>
<dbReference type="InterPro" id="IPR007110">
    <property type="entry name" value="Ig-like_dom"/>
</dbReference>
<protein>
    <submittedName>
        <fullName evidence="11">Titin-like</fullName>
    </submittedName>
</protein>
<organism evidence="11 12">
    <name type="scientific">Scleropages formosus</name>
    <name type="common">Asian bonytongue</name>
    <name type="synonym">Osteoglossum formosum</name>
    <dbReference type="NCBI Taxonomy" id="113540"/>
    <lineage>
        <taxon>Eukaryota</taxon>
        <taxon>Metazoa</taxon>
        <taxon>Chordata</taxon>
        <taxon>Craniata</taxon>
        <taxon>Vertebrata</taxon>
        <taxon>Euteleostomi</taxon>
        <taxon>Actinopterygii</taxon>
        <taxon>Neopterygii</taxon>
        <taxon>Teleostei</taxon>
        <taxon>Osteoglossocephala</taxon>
        <taxon>Osteoglossomorpha</taxon>
        <taxon>Osteoglossiformes</taxon>
        <taxon>Osteoglossidae</taxon>
        <taxon>Scleropages</taxon>
    </lineage>
</organism>
<evidence type="ECO:0000256" key="9">
    <source>
        <dbReference type="SAM" id="MobiDB-lite"/>
    </source>
</evidence>
<feature type="domain" description="Ig-like" evidence="10">
    <location>
        <begin position="304"/>
        <end position="390"/>
    </location>
</feature>
<comment type="similarity">
    <text evidence="3">Belongs to the protein kinase superfamily. CAMK Ser/Thr protein kinase family.</text>
</comment>
<feature type="domain" description="Ig-like" evidence="10">
    <location>
        <begin position="169"/>
        <end position="252"/>
    </location>
</feature>
<keyword evidence="4" id="KW-0963">Cytoplasm</keyword>
<feature type="non-terminal residue" evidence="11">
    <location>
        <position position="2342"/>
    </location>
</feature>
<evidence type="ECO:0000256" key="4">
    <source>
        <dbReference type="ARBA" id="ARBA00022490"/>
    </source>
</evidence>
<sequence>VKVKKTLKNQTVTETQETVFSLELTHENVKGSQWIKNGVEIRPSDKYEIRVDGMVHSLKIKNCTTQDESVYGFKLGRLSANARLNVETIKIVKKPKDVTSLEDSTASFELSLSHDNIPVTWMFNSVELKPSENCKILSERKAHKLIIQNVNKHNAGEYTAIIGHLQCTLRITKTMKNIEVPETQVASFECEVSHFNVPSTWLKNGVEIEMSEKFRIVVQGKLHQLKIMNTSREDSAEYTFICGNDKVSATLTVNPILITSMLKDLNAQERDTITFEVNVNYEGITYKWLKNGVEIRSTERCQIPRVIQITKHIKDIKVIEKKKAVFECEVSEPNIQVTWMKDGQELELSDRYKVSTEKYLHRLLIQTVRLSDAGEYCVVAGSSTSKAQLTVEGRDVRITDLVEKEITVVEKQRATFEFEVNEDEIEGRWLRNGIEINFSVEERFNYVAIRKIHRLTISETYRSDAGEYTFIAGRNRSMVTLHVNIPEPPQIIQHMKPQSVEAGKPARFSVVVTGVPQPQVFWYKNSQILSSGFKCKFLQDGNEYTLLLVEAFPEDAAVYSCEAKNESGEATSSAALNVEVPEVISPDTGTPLSPPVVLSPIYNTSVKEGESARFQCRVSGEDLNIFWYSKDKEIKQSNIFRMSQFDDNCQLEIARVYSDDAGEYTCVARNPAGMVSCAAFLTVDVIKVEEEMEAKIEEEIKVIECVKDKDSGSYRVMAINTEGSAESTASLLVALKEEQYANYLNYVRQSTKIPQSTDSLAGQRTERKVKDKDVVPTILTPLEDINKWKSEYLSSEDQFVAQQCGHQYQDVVALKNTSLFESDLTEGKCIVDDQGTAAKIFNKKVDEAYTNYPPVIMKQLISLEVKKGEMSEFVCHFKGDPEPTVTWFKDKQPILQNPDYDICTKKTESKLIICYPTTDHQGTYSCAITNKCGMTKSSATLIIIESPEVKKHPEVAKEVQVTTVEEMDDEHFEGMIERELELYINPKSEVKSTLQVPQLVLQRSHADSSLHSSPVEIRITAPTPILELSEDMKESFEPIEKVPDISDEDNVLQTTKHKFTFSFELSAEAPRVVKELENLICSEGQTAMLECIVIGEPVPTIMWFHDDSALTTANTKYRFEDNGKIYRLYVDNFSKGPSSLDMRVLQEKVQGIPPAFLKPLTKKRLFEMETLRFCAEVFGLPSPDVKWFRNKTQLVADSRIKIERDGDNITLEIQNISKADQGEYICEASNYVGQAKSVALLMVLSQEARFMPAPPAVTHQHVIQFDVEDDDLSRSPSPQEILLEVELDENDVKEFEKQVKIVTIPEYTADNKSMIISLDVLPSIYEENTVDFITEENDDLKIAFEVTEMPPRFINPICDVETLENCNIMFECSLMGIPSPIVTWFKGDKKVPHNDNKYVHSSEGDNHFLRILKVNTGDSGIYACRAINVVGETICRATLLVLGSQMFSEKARGRELTAVSLGSAKVQPQKFDLVVGNSSAEGEQTSEIELEFEFEQETDESQKAVRLIAMTNPGVSEKGEKYVSIDLDVFAEPAKDDQIEFKAKSSETCSFQFQITEFPPKCVIPLENVTAALGTPVVLQCLVTGKPHPNAEWYKDEFSSLTLTTEEEQESYSTALNLAEKSRTPELKPEPKCYSSTIEKKKGKPYFFTQLSSANVNAGETVKFTVTVSGFPKPKVQWFHNGRVKTEYEGEYSCTASNRFGQATCKAFLYVKEMAKMQHHAEKTFKISGQPPCFILPIEPIQCTVGGQAHFQYKLTGDPDPEVKWFRGRSQIQPSKHCTVLTYPDGSGYLNIKELQLEDSGIYTCRASNPSGESSCSAELFVFHKPISHQQEEMIIKKQKSYKVSITEDVTQSHHHVVSLLGEASASLQSGQKMVYSIDTEDQQAVTSKDLNILQEVDISGATLRREPITQQAAVLQSQKVEEGITMAPAEPLPSMLAPVQQLHVAAFTSTVEESQGFIEQHIDRIQSPQCENLEVTEEKPSKVMSAIAEEITPLTSVRTKILSDQKAEQIHSSPEARQLVSSHLVETRLPIVDQDLQIIPKPEMEKSYSVKEGVKILYSAISAEKRQFSEAHAAVLSASEYSTKSSAIKEQPNPVLASITESKYFLSKEETFDVHRPHEEKAIKGKDTIVKSSLTGEEIHELQAEQIKQLPDLESAVSLPSQEEGKQAMYLQVIQDQKTLPSESTFICKKPMAEKIDITKSPTLLYTVTMDEQKSISYEESSKFSSEERTFSVQAIKEKPATFHLQSIEVECILPKEDILKAEKPEQQIAVEKLEKVRKQAVTAEEKRELTADFSEDIDSSVIGVYPEHKKERKPQNILQVISEPMQLPKESPFTTDVKQQ</sequence>
<evidence type="ECO:0000256" key="6">
    <source>
        <dbReference type="ARBA" id="ARBA00023157"/>
    </source>
</evidence>
<proteinExistence type="inferred from homology"/>
<evidence type="ECO:0000313" key="11">
    <source>
        <dbReference type="EMBL" id="KPP65928.1"/>
    </source>
</evidence>
<dbReference type="Gene3D" id="2.60.40.10">
    <property type="entry name" value="Immunoglobulins"/>
    <property type="match status" value="15"/>
</dbReference>